<evidence type="ECO:0000313" key="3">
    <source>
        <dbReference type="Proteomes" id="UP001145799"/>
    </source>
</evidence>
<name>A0A9X3PII7_9ACTN</name>
<dbReference type="EMBL" id="JAPZVQ010000006">
    <property type="protein sequence ID" value="MDA1385900.1"/>
    <property type="molecule type" value="Genomic_DNA"/>
</dbReference>
<gene>
    <name evidence="2" type="ORF">J2S69_003740</name>
    <name evidence="1" type="ORF">O2L01_12980</name>
</gene>
<dbReference type="InterPro" id="IPR015943">
    <property type="entry name" value="WD40/YVTN_repeat-like_dom_sf"/>
</dbReference>
<dbReference type="PANTHER" id="PTHR31270">
    <property type="entry name" value="GLUTAMINYL-PEPTIDE CYCLOTRANSFERASE"/>
    <property type="match status" value="1"/>
</dbReference>
<dbReference type="Gene3D" id="2.130.10.10">
    <property type="entry name" value="YVTN repeat-like/Quinoprotein amine dehydrogenase"/>
    <property type="match status" value="1"/>
</dbReference>
<dbReference type="Pfam" id="PF05096">
    <property type="entry name" value="Glu_cyclase_2"/>
    <property type="match status" value="1"/>
</dbReference>
<dbReference type="Proteomes" id="UP001183604">
    <property type="component" value="Unassembled WGS sequence"/>
</dbReference>
<evidence type="ECO:0000313" key="4">
    <source>
        <dbReference type="Proteomes" id="UP001183604"/>
    </source>
</evidence>
<proteinExistence type="predicted"/>
<dbReference type="PANTHER" id="PTHR31270:SF1">
    <property type="entry name" value="GLUTAMINYL-PEPTIDE CYCLOTRANSFERASE"/>
    <property type="match status" value="1"/>
</dbReference>
<dbReference type="SUPFAM" id="SSF63829">
    <property type="entry name" value="Calcium-dependent phosphotriesterase"/>
    <property type="match status" value="1"/>
</dbReference>
<dbReference type="PROSITE" id="PS51257">
    <property type="entry name" value="PROKAR_LIPOPROTEIN"/>
    <property type="match status" value="1"/>
</dbReference>
<comment type="caution">
    <text evidence="1">The sequence shown here is derived from an EMBL/GenBank/DDBJ whole genome shotgun (WGS) entry which is preliminary data.</text>
</comment>
<keyword evidence="2" id="KW-0808">Transferase</keyword>
<dbReference type="InterPro" id="IPR007788">
    <property type="entry name" value="QCT"/>
</dbReference>
<keyword evidence="4" id="KW-1185">Reference proteome</keyword>
<accession>A0A9X3PII7</accession>
<dbReference type="GO" id="GO:0016603">
    <property type="term" value="F:glutaminyl-peptide cyclotransferase activity"/>
    <property type="evidence" value="ECO:0007669"/>
    <property type="project" value="UniProtKB-EC"/>
</dbReference>
<protein>
    <submittedName>
        <fullName evidence="1">Glutaminyl-peptide cyclotransferase</fullName>
        <ecNumber evidence="2">2.3.2.5</ecNumber>
    </submittedName>
</protein>
<reference evidence="2 4" key="2">
    <citation type="submission" date="2023-07" db="EMBL/GenBank/DDBJ databases">
        <title>Sequencing the genomes of 1000 actinobacteria strains.</title>
        <authorList>
            <person name="Klenk H.-P."/>
        </authorList>
    </citation>
    <scope>NUCLEOTIDE SEQUENCE [LARGE SCALE GENOMIC DNA]</scope>
    <source>
        <strain evidence="2 4">DSM 44724</strain>
    </source>
</reference>
<organism evidence="1 3">
    <name type="scientific">Glycomyces lechevalierae</name>
    <dbReference type="NCBI Taxonomy" id="256034"/>
    <lineage>
        <taxon>Bacteria</taxon>
        <taxon>Bacillati</taxon>
        <taxon>Actinomycetota</taxon>
        <taxon>Actinomycetes</taxon>
        <taxon>Glycomycetales</taxon>
        <taxon>Glycomycetaceae</taxon>
        <taxon>Glycomyces</taxon>
    </lineage>
</organism>
<reference evidence="1" key="1">
    <citation type="submission" date="2022-12" db="EMBL/GenBank/DDBJ databases">
        <title>Gycomyces niveus sp.nov., a novel actinomycete isolated from soil in Shouguang.</title>
        <authorList>
            <person name="Yang X."/>
        </authorList>
    </citation>
    <scope>NUCLEOTIDE SEQUENCE</scope>
    <source>
        <strain evidence="1">DSM 44724</strain>
    </source>
</reference>
<sequence length="286" mass="30714">MFDEKRATRRGLALGAAGLLALAGCGTGDAAAEEGAEEQVSVPEDAKVEELQVEVLETFDHDGGSFTQGLQLAEHPEYGTVFYESAGMYGESDVRIVDPGTGEVLASQDLPAEQFAEGLTLTDSDLWQITWQEHVAHRRDPVTLDIVESVEYEGEGWGICYDGERLVMSDGSPTLRFRDPVTFEETGSVDVTLEGEPVYQINELECGSAAEGTGGQVWANLWQTDQIVRIDPATGEVGAVVDATGLLPAEDAAGADVLNGIAAGEEEGTFYLTGKYWPKLFLVKFV</sequence>
<dbReference type="RefSeq" id="WP_270122359.1">
    <property type="nucleotide sequence ID" value="NZ_BAAAOM010000008.1"/>
</dbReference>
<dbReference type="Proteomes" id="UP001145799">
    <property type="component" value="Unassembled WGS sequence"/>
</dbReference>
<evidence type="ECO:0000313" key="2">
    <source>
        <dbReference type="EMBL" id="MDR7340021.1"/>
    </source>
</evidence>
<evidence type="ECO:0000313" key="1">
    <source>
        <dbReference type="EMBL" id="MDA1385900.1"/>
    </source>
</evidence>
<keyword evidence="2" id="KW-0012">Acyltransferase</keyword>
<dbReference type="EC" id="2.3.2.5" evidence="2"/>
<dbReference type="AlphaFoldDB" id="A0A9X3PII7"/>
<dbReference type="EMBL" id="JAVDYD010000001">
    <property type="protein sequence ID" value="MDR7340021.1"/>
    <property type="molecule type" value="Genomic_DNA"/>
</dbReference>